<feature type="region of interest" description="Disordered" evidence="1">
    <location>
        <begin position="1"/>
        <end position="31"/>
    </location>
</feature>
<dbReference type="AlphaFoldDB" id="A0A6L2LZH7"/>
<name>A0A6L2LZH7_TANCI</name>
<feature type="region of interest" description="Disordered" evidence="1">
    <location>
        <begin position="185"/>
        <end position="209"/>
    </location>
</feature>
<evidence type="ECO:0000313" key="2">
    <source>
        <dbReference type="EMBL" id="GEU67098.1"/>
    </source>
</evidence>
<feature type="region of interest" description="Disordered" evidence="1">
    <location>
        <begin position="135"/>
        <end position="171"/>
    </location>
</feature>
<proteinExistence type="predicted"/>
<dbReference type="EMBL" id="BKCJ010005501">
    <property type="protein sequence ID" value="GEU67098.1"/>
    <property type="molecule type" value="Genomic_DNA"/>
</dbReference>
<sequence length="238" mass="26304">MIRLRAEAPSTSHLLPSSTPPSGTPPLLPIPLPTSSPPLLLHSTSHIADVLEVTLPPQKRLCIALGSRSKVGESSSAPTARHSRGFRADYRFVGTLNDEIRRDPERGRDRRIHARTTRLIESEAKLSHEAWVQSMDASDTSHAERMAQKRTTRSTPATTTTTTTTPVTNSKLKALIDQGVANALASRSTDRNQNGEDSHDSGTGVRRQAHPTRECTYRYFMKCKPLYFKGTKRVVELT</sequence>
<organism evidence="2">
    <name type="scientific">Tanacetum cinerariifolium</name>
    <name type="common">Dalmatian daisy</name>
    <name type="synonym">Chrysanthemum cinerariifolium</name>
    <dbReference type="NCBI Taxonomy" id="118510"/>
    <lineage>
        <taxon>Eukaryota</taxon>
        <taxon>Viridiplantae</taxon>
        <taxon>Streptophyta</taxon>
        <taxon>Embryophyta</taxon>
        <taxon>Tracheophyta</taxon>
        <taxon>Spermatophyta</taxon>
        <taxon>Magnoliopsida</taxon>
        <taxon>eudicotyledons</taxon>
        <taxon>Gunneridae</taxon>
        <taxon>Pentapetalae</taxon>
        <taxon>asterids</taxon>
        <taxon>campanulids</taxon>
        <taxon>Asterales</taxon>
        <taxon>Asteraceae</taxon>
        <taxon>Asteroideae</taxon>
        <taxon>Anthemideae</taxon>
        <taxon>Anthemidinae</taxon>
        <taxon>Tanacetum</taxon>
    </lineage>
</organism>
<reference evidence="2" key="1">
    <citation type="journal article" date="2019" name="Sci. Rep.">
        <title>Draft genome of Tanacetum cinerariifolium, the natural source of mosquito coil.</title>
        <authorList>
            <person name="Yamashiro T."/>
            <person name="Shiraishi A."/>
            <person name="Satake H."/>
            <person name="Nakayama K."/>
        </authorList>
    </citation>
    <scope>NUCLEOTIDE SEQUENCE</scope>
</reference>
<feature type="compositionally biased region" description="Pro residues" evidence="1">
    <location>
        <begin position="18"/>
        <end position="31"/>
    </location>
</feature>
<protein>
    <recommendedName>
        <fullName evidence="3">Reverse transcriptase domain-containing protein</fullName>
    </recommendedName>
</protein>
<gene>
    <name evidence="2" type="ORF">Tci_039076</name>
</gene>
<feature type="compositionally biased region" description="Low complexity" evidence="1">
    <location>
        <begin position="153"/>
        <end position="168"/>
    </location>
</feature>
<accession>A0A6L2LZH7</accession>
<evidence type="ECO:0008006" key="3">
    <source>
        <dbReference type="Google" id="ProtNLM"/>
    </source>
</evidence>
<comment type="caution">
    <text evidence="2">The sequence shown here is derived from an EMBL/GenBank/DDBJ whole genome shotgun (WGS) entry which is preliminary data.</text>
</comment>
<feature type="compositionally biased region" description="Basic and acidic residues" evidence="1">
    <location>
        <begin position="188"/>
        <end position="200"/>
    </location>
</feature>
<evidence type="ECO:0000256" key="1">
    <source>
        <dbReference type="SAM" id="MobiDB-lite"/>
    </source>
</evidence>